<accession>A0AA40KDI5</accession>
<sequence>MLDGLRETIASLHALVREEMALLPAGARDIVVVGSARGAWRAWWLWRCGRGRRRWGGGGVGMCGWLPFVEGVESAMGYKDREVNPFKRDGEEEEEERGVGAVEVLREMLELEARTPGGVKGTPVFMGHGEEDKAVPVRLGRRSAECLGKMGLDVE</sequence>
<dbReference type="PANTHER" id="PTHR10655">
    <property type="entry name" value="LYSOPHOSPHOLIPASE-RELATED"/>
    <property type="match status" value="1"/>
</dbReference>
<dbReference type="GO" id="GO:0008474">
    <property type="term" value="F:palmitoyl-(protein) hydrolase activity"/>
    <property type="evidence" value="ECO:0007669"/>
    <property type="project" value="TreeGrafter"/>
</dbReference>
<evidence type="ECO:0008006" key="3">
    <source>
        <dbReference type="Google" id="ProtNLM"/>
    </source>
</evidence>
<dbReference type="AlphaFoldDB" id="A0AA40KDI5"/>
<organism evidence="1 2">
    <name type="scientific">Schizothecium vesticola</name>
    <dbReference type="NCBI Taxonomy" id="314040"/>
    <lineage>
        <taxon>Eukaryota</taxon>
        <taxon>Fungi</taxon>
        <taxon>Dikarya</taxon>
        <taxon>Ascomycota</taxon>
        <taxon>Pezizomycotina</taxon>
        <taxon>Sordariomycetes</taxon>
        <taxon>Sordariomycetidae</taxon>
        <taxon>Sordariales</taxon>
        <taxon>Schizotheciaceae</taxon>
        <taxon>Schizothecium</taxon>
    </lineage>
</organism>
<protein>
    <recommendedName>
        <fullName evidence="3">Phospholipase/carboxylesterase/thioesterase domain-containing protein</fullName>
    </recommendedName>
</protein>
<dbReference type="Proteomes" id="UP001172155">
    <property type="component" value="Unassembled WGS sequence"/>
</dbReference>
<comment type="caution">
    <text evidence="1">The sequence shown here is derived from an EMBL/GenBank/DDBJ whole genome shotgun (WGS) entry which is preliminary data.</text>
</comment>
<gene>
    <name evidence="1" type="ORF">B0T18DRAFT_48340</name>
</gene>
<proteinExistence type="predicted"/>
<keyword evidence="2" id="KW-1185">Reference proteome</keyword>
<evidence type="ECO:0000313" key="1">
    <source>
        <dbReference type="EMBL" id="KAK0754905.1"/>
    </source>
</evidence>
<dbReference type="SUPFAM" id="SSF53474">
    <property type="entry name" value="alpha/beta-Hydrolases"/>
    <property type="match status" value="1"/>
</dbReference>
<evidence type="ECO:0000313" key="2">
    <source>
        <dbReference type="Proteomes" id="UP001172155"/>
    </source>
</evidence>
<name>A0AA40KDI5_9PEZI</name>
<dbReference type="EMBL" id="JAUKUD010000001">
    <property type="protein sequence ID" value="KAK0754905.1"/>
    <property type="molecule type" value="Genomic_DNA"/>
</dbReference>
<dbReference type="InterPro" id="IPR050565">
    <property type="entry name" value="LYPA1-2/EST-like"/>
</dbReference>
<dbReference type="InterPro" id="IPR029058">
    <property type="entry name" value="AB_hydrolase_fold"/>
</dbReference>
<dbReference type="GO" id="GO:0052689">
    <property type="term" value="F:carboxylic ester hydrolase activity"/>
    <property type="evidence" value="ECO:0007669"/>
    <property type="project" value="TreeGrafter"/>
</dbReference>
<reference evidence="1" key="1">
    <citation type="submission" date="2023-06" db="EMBL/GenBank/DDBJ databases">
        <title>Genome-scale phylogeny and comparative genomics of the fungal order Sordariales.</title>
        <authorList>
            <consortium name="Lawrence Berkeley National Laboratory"/>
            <person name="Hensen N."/>
            <person name="Bonometti L."/>
            <person name="Westerberg I."/>
            <person name="Brannstrom I.O."/>
            <person name="Guillou S."/>
            <person name="Cros-Aarteil S."/>
            <person name="Calhoun S."/>
            <person name="Haridas S."/>
            <person name="Kuo A."/>
            <person name="Mondo S."/>
            <person name="Pangilinan J."/>
            <person name="Riley R."/>
            <person name="LaButti K."/>
            <person name="Andreopoulos B."/>
            <person name="Lipzen A."/>
            <person name="Chen C."/>
            <person name="Yanf M."/>
            <person name="Daum C."/>
            <person name="Ng V."/>
            <person name="Clum A."/>
            <person name="Steindorff A."/>
            <person name="Ohm R."/>
            <person name="Martin F."/>
            <person name="Silar P."/>
            <person name="Natvig D."/>
            <person name="Lalanne C."/>
            <person name="Gautier V."/>
            <person name="Ament-velasquez S.L."/>
            <person name="Kruys A."/>
            <person name="Hutchinson M.I."/>
            <person name="Powell A.J."/>
            <person name="Barry K."/>
            <person name="Miller A.N."/>
            <person name="Grigoriev I.V."/>
            <person name="Debuchy R."/>
            <person name="Gladieux P."/>
            <person name="Thoren M.H."/>
            <person name="Johannesson H."/>
        </authorList>
    </citation>
    <scope>NUCLEOTIDE SEQUENCE</scope>
    <source>
        <strain evidence="1">SMH3187-1</strain>
    </source>
</reference>
<dbReference type="PANTHER" id="PTHR10655:SF64">
    <property type="entry name" value="PHOSPHOLIPASE_CARBOXYLESTERASE_THIOESTERASE DOMAIN-CONTAINING PROTEIN"/>
    <property type="match status" value="1"/>
</dbReference>
<dbReference type="Gene3D" id="3.40.50.1820">
    <property type="entry name" value="alpha/beta hydrolase"/>
    <property type="match status" value="1"/>
</dbReference>
<dbReference type="GO" id="GO:0005737">
    <property type="term" value="C:cytoplasm"/>
    <property type="evidence" value="ECO:0007669"/>
    <property type="project" value="TreeGrafter"/>
</dbReference>